<accession>A0AAN7B8M2</accession>
<gene>
    <name evidence="4" type="ORF">QBC37DRAFT_480297</name>
</gene>
<feature type="compositionally biased region" description="Polar residues" evidence="2">
    <location>
        <begin position="983"/>
        <end position="995"/>
    </location>
</feature>
<feature type="compositionally biased region" description="Basic and acidic residues" evidence="2">
    <location>
        <begin position="2003"/>
        <end position="2019"/>
    </location>
</feature>
<sequence length="2030" mass="227612">MELRVSDVGISSVYRPKHGDPIVDILFVHGFDGHPFKTWAKDSPKGLAPCFWPADLLPRDCPDAQILVYGYDRGISQFPTKDVDRSDIFSHANDRLFSMSRPGTDSGKYTVYSHGKDLLSSLSRSRDSNRPLIFVAHGLGGLIVKEMLTRSDASSESGLRNILDSTVAVIFLGTPHRVPDSRNASIRNIDLQPTNLTRIQAERLQETFSTIWMKQGFRVKTFQEGLVILGLGNKVVTDYSSLLGNQLERAEILNADYSDMCRFADANDPNYRKIASEILSIFRPLTKAREEDNEDPLSKAEKTYLGCLRFPLMNVHLDDMAPPAKDTCLWLFSNQLYQNWLLDVGQERYNGLLWLTGFPGSGKSILMKEAFRRAELEQGKSGHSVAGFFFNGRGDHLERSPVGLLRLLLYQLLAKDRWNLHRFHEAFASKARDDSDIFSEQILSASLVSMFTRPSAKRTIIYIDALDECESHCIQDLLLLLRKITISASQAGARLSVCFSSRQFPFPRVSDCPQIIIQHHNRRDIATYLDGRLCVMDEPLWRALRKKIITKSAGIFFWVALVTDEILRKWEEGYGLRALLAVLDSLPQELEDMFSALLLSLNSDSRQLSCRLFQWAVQATKPLRLHEWQHIYGFIQEPTPLSLREWRSSDKFSETPSTLERVIGNISRGLIGVRTRVEEPRDQDFESMSMHATAGSLLEYGENRVVEVIHESVRQYFLQGNGFRILDPSLIRNPIGDGHRFIMATCLHYINITELDHLSNARSKAADNRSGPDSQTRAQTTGSGLYSARRPYDPPDSNATQEPSERSSALPDSQDVSAYLAHLDVLYQSGKTRSVNVDQWMTNRVGNDLSDSLISRPMSAHSSDTNISLESKPSQLLEDFPALLPYTTSELFTHAQLAEEAGVDPSPNIHLLKESWARWVVLSESLPEGTDLLQFLRDRGLPRWVRCLSGNPVTTPKTPEMSPEPQAVETKRSNNDETDQETVDTSQARSAGYSSSLSTNFVDTIDNSINYGLHDTSSDLTSCTHGRSLPVHTSKYLDAIPEVTGQALEGSILEAQPQDGAQDAQNQGLYDTKTDYSPSETSARPRPQNDSYVTDMASEVFGALNCDGMDKEINKHIAESLPVLLRSFAQKLGHGAQTKLHQDVSYFIHKYRWRIRDAFEDMLPIEDGPEVHPLSSERAPLGQYAIRRIFDEPELEYTADEQEDVAAMDHAEEPVLPGLESFGILNRAENREETEDDTDDDDDDEPELTKPQGQGYREFILKTPEYIWLLACLRNELILTHSHPNMMEEIRHRILRDLPSTYKISRSRPSPRYTAMFQLNWDPLSFVTEQEYDQKPGQALEKAITITGSANDAYAVTTKEYLSQIWPVSGSLVMQLVNDVVSDTKALRAAIDLPDGTNVEARIEGAKLVVTAAGPAESIIETLQQFAWIGAALRSSSFDTGVAVCSPLIRDILPDVSAEPDQEVSARILYEVDFEIAPPTAYDKTPSSGQCWQNMFRNPVRVIGYPILAKHNSGLGLEMPLDIMATLAGSDRVGRFDGKLYIKGFSTMFIAVKLTRDLLIWHYCYNRNGGRISHFDHELHGVDDIDLTHLSTARHVVGWSDKSRYYAGAADARYDIKGSGLPGPSASCLLDKVTISSGSIINIGASFLVGVKDTPKHLTRKAYIPKLRSIYTKYVVLWDEEDKRSWLVNGTSALLHLVQASLEEYRKDDFSRSFLWDSRKMQDPVEDRYKANSASLLLGNPHNWGIEIYPGQVEQFEEETSHIERKDTNTKGADAAELTKKRKKGYYLFQDLVEQHCTVLEQIMDHQEQRAGMNGVNMKVRIRQHLEGWDFFEPATDSNPRPRVATLRALAYGWVDFIHSIGAITLFGRVQVLYPTNSRHILPVRGPTSLYDGGAVVFGHNFTWGYHWKAKGDDLEIGHPPSPQVLGPEGGPSSSETNTTTSSEPESSRTFGSQSPQSREGTATSMISSTSSVVPTPASASVPSSSVPFKNVVSQSTGNDSGSSKDTRTKDTRFRALRRESRRIKKKDDT</sequence>
<protein>
    <recommendedName>
        <fullName evidence="3">Nephrocystin 3-like N-terminal domain-containing protein</fullName>
    </recommendedName>
</protein>
<feature type="compositionally biased region" description="Acidic residues" evidence="2">
    <location>
        <begin position="1232"/>
        <end position="1246"/>
    </location>
</feature>
<feature type="compositionally biased region" description="Basic residues" evidence="2">
    <location>
        <begin position="2020"/>
        <end position="2030"/>
    </location>
</feature>
<dbReference type="PANTHER" id="PTHR10039:SF5">
    <property type="entry name" value="NACHT DOMAIN-CONTAINING PROTEIN"/>
    <property type="match status" value="1"/>
</dbReference>
<feature type="region of interest" description="Disordered" evidence="2">
    <location>
        <begin position="1056"/>
        <end position="1092"/>
    </location>
</feature>
<feature type="compositionally biased region" description="Polar residues" evidence="2">
    <location>
        <begin position="771"/>
        <end position="784"/>
    </location>
</feature>
<comment type="caution">
    <text evidence="4">The sequence shown here is derived from an EMBL/GenBank/DDBJ whole genome shotgun (WGS) entry which is preliminary data.</text>
</comment>
<reference evidence="4" key="2">
    <citation type="submission" date="2023-05" db="EMBL/GenBank/DDBJ databases">
        <authorList>
            <consortium name="Lawrence Berkeley National Laboratory"/>
            <person name="Steindorff A."/>
            <person name="Hensen N."/>
            <person name="Bonometti L."/>
            <person name="Westerberg I."/>
            <person name="Brannstrom I.O."/>
            <person name="Guillou S."/>
            <person name="Cros-Aarteil S."/>
            <person name="Calhoun S."/>
            <person name="Haridas S."/>
            <person name="Kuo A."/>
            <person name="Mondo S."/>
            <person name="Pangilinan J."/>
            <person name="Riley R."/>
            <person name="Labutti K."/>
            <person name="Andreopoulos B."/>
            <person name="Lipzen A."/>
            <person name="Chen C."/>
            <person name="Yanf M."/>
            <person name="Daum C."/>
            <person name="Ng V."/>
            <person name="Clum A."/>
            <person name="Ohm R."/>
            <person name="Martin F."/>
            <person name="Silar P."/>
            <person name="Natvig D."/>
            <person name="Lalanne C."/>
            <person name="Gautier V."/>
            <person name="Ament-Velasquez S.L."/>
            <person name="Kruys A."/>
            <person name="Hutchinson M.I."/>
            <person name="Powell A.J."/>
            <person name="Barry K."/>
            <person name="Miller A.N."/>
            <person name="Grigoriev I.V."/>
            <person name="Debuchy R."/>
            <person name="Gladieux P."/>
            <person name="Thoren M.H."/>
            <person name="Johannesson H."/>
        </authorList>
    </citation>
    <scope>NUCLEOTIDE SEQUENCE</scope>
    <source>
        <strain evidence="4">PSN293</strain>
    </source>
</reference>
<reference evidence="4" key="1">
    <citation type="journal article" date="2023" name="Mol. Phylogenet. Evol.">
        <title>Genome-scale phylogeny and comparative genomics of the fungal order Sordariales.</title>
        <authorList>
            <person name="Hensen N."/>
            <person name="Bonometti L."/>
            <person name="Westerberg I."/>
            <person name="Brannstrom I.O."/>
            <person name="Guillou S."/>
            <person name="Cros-Aarteil S."/>
            <person name="Calhoun S."/>
            <person name="Haridas S."/>
            <person name="Kuo A."/>
            <person name="Mondo S."/>
            <person name="Pangilinan J."/>
            <person name="Riley R."/>
            <person name="LaButti K."/>
            <person name="Andreopoulos B."/>
            <person name="Lipzen A."/>
            <person name="Chen C."/>
            <person name="Yan M."/>
            <person name="Daum C."/>
            <person name="Ng V."/>
            <person name="Clum A."/>
            <person name="Steindorff A."/>
            <person name="Ohm R.A."/>
            <person name="Martin F."/>
            <person name="Silar P."/>
            <person name="Natvig D.O."/>
            <person name="Lalanne C."/>
            <person name="Gautier V."/>
            <person name="Ament-Velasquez S.L."/>
            <person name="Kruys A."/>
            <person name="Hutchinson M.I."/>
            <person name="Powell A.J."/>
            <person name="Barry K."/>
            <person name="Miller A.N."/>
            <person name="Grigoriev I.V."/>
            <person name="Debuchy R."/>
            <person name="Gladieux P."/>
            <person name="Hiltunen Thoren M."/>
            <person name="Johannesson H."/>
        </authorList>
    </citation>
    <scope>NUCLEOTIDE SEQUENCE</scope>
    <source>
        <strain evidence="4">PSN293</strain>
    </source>
</reference>
<keyword evidence="5" id="KW-1185">Reference proteome</keyword>
<proteinExistence type="predicted"/>
<dbReference type="InterPro" id="IPR029058">
    <property type="entry name" value="AB_hydrolase_fold"/>
</dbReference>
<dbReference type="SUPFAM" id="SSF53474">
    <property type="entry name" value="alpha/beta-Hydrolases"/>
    <property type="match status" value="1"/>
</dbReference>
<dbReference type="Gene3D" id="3.40.50.300">
    <property type="entry name" value="P-loop containing nucleotide triphosphate hydrolases"/>
    <property type="match status" value="1"/>
</dbReference>
<feature type="compositionally biased region" description="Polar residues" evidence="2">
    <location>
        <begin position="1992"/>
        <end position="2002"/>
    </location>
</feature>
<feature type="compositionally biased region" description="Polar residues" evidence="2">
    <location>
        <begin position="1949"/>
        <end position="1961"/>
    </location>
</feature>
<feature type="compositionally biased region" description="Polar residues" evidence="2">
    <location>
        <begin position="797"/>
        <end position="812"/>
    </location>
</feature>
<feature type="compositionally biased region" description="Polar residues" evidence="2">
    <location>
        <begin position="1063"/>
        <end position="1092"/>
    </location>
</feature>
<evidence type="ECO:0000256" key="1">
    <source>
        <dbReference type="ARBA" id="ARBA00022737"/>
    </source>
</evidence>
<evidence type="ECO:0000313" key="4">
    <source>
        <dbReference type="EMBL" id="KAK4216771.1"/>
    </source>
</evidence>
<feature type="region of interest" description="Disordered" evidence="2">
    <location>
        <begin position="1222"/>
        <end position="1255"/>
    </location>
</feature>
<feature type="region of interest" description="Disordered" evidence="2">
    <location>
        <begin position="1915"/>
        <end position="2030"/>
    </location>
</feature>
<keyword evidence="1" id="KW-0677">Repeat</keyword>
<dbReference type="EMBL" id="MU858065">
    <property type="protein sequence ID" value="KAK4216771.1"/>
    <property type="molecule type" value="Genomic_DNA"/>
</dbReference>
<dbReference type="Proteomes" id="UP001301769">
    <property type="component" value="Unassembled WGS sequence"/>
</dbReference>
<dbReference type="InterPro" id="IPR027417">
    <property type="entry name" value="P-loop_NTPase"/>
</dbReference>
<dbReference type="PANTHER" id="PTHR10039">
    <property type="entry name" value="AMELOGENIN"/>
    <property type="match status" value="1"/>
</dbReference>
<dbReference type="SUPFAM" id="SSF52540">
    <property type="entry name" value="P-loop containing nucleoside triphosphate hydrolases"/>
    <property type="match status" value="1"/>
</dbReference>
<feature type="domain" description="Nephrocystin 3-like N-terminal" evidence="3">
    <location>
        <begin position="326"/>
        <end position="502"/>
    </location>
</feature>
<feature type="region of interest" description="Disordered" evidence="2">
    <location>
        <begin position="950"/>
        <end position="995"/>
    </location>
</feature>
<feature type="compositionally biased region" description="Low complexity" evidence="2">
    <location>
        <begin position="1962"/>
        <end position="1988"/>
    </location>
</feature>
<evidence type="ECO:0000313" key="5">
    <source>
        <dbReference type="Proteomes" id="UP001301769"/>
    </source>
</evidence>
<name>A0AAN7B8M2_9PEZI</name>
<organism evidence="4 5">
    <name type="scientific">Rhypophila decipiens</name>
    <dbReference type="NCBI Taxonomy" id="261697"/>
    <lineage>
        <taxon>Eukaryota</taxon>
        <taxon>Fungi</taxon>
        <taxon>Dikarya</taxon>
        <taxon>Ascomycota</taxon>
        <taxon>Pezizomycotina</taxon>
        <taxon>Sordariomycetes</taxon>
        <taxon>Sordariomycetidae</taxon>
        <taxon>Sordariales</taxon>
        <taxon>Naviculisporaceae</taxon>
        <taxon>Rhypophila</taxon>
    </lineage>
</organism>
<dbReference type="Pfam" id="PF24883">
    <property type="entry name" value="NPHP3_N"/>
    <property type="match status" value="1"/>
</dbReference>
<feature type="compositionally biased region" description="Low complexity" evidence="2">
    <location>
        <begin position="1931"/>
        <end position="1945"/>
    </location>
</feature>
<dbReference type="InterPro" id="IPR056884">
    <property type="entry name" value="NPHP3-like_N"/>
</dbReference>
<dbReference type="Gene3D" id="3.40.50.1820">
    <property type="entry name" value="alpha/beta hydrolase"/>
    <property type="match status" value="1"/>
</dbReference>
<feature type="region of interest" description="Disordered" evidence="2">
    <location>
        <begin position="763"/>
        <end position="812"/>
    </location>
</feature>
<evidence type="ECO:0000259" key="3">
    <source>
        <dbReference type="Pfam" id="PF24883"/>
    </source>
</evidence>
<evidence type="ECO:0000256" key="2">
    <source>
        <dbReference type="SAM" id="MobiDB-lite"/>
    </source>
</evidence>